<name>A0AAU4JWS7_9NOCA</name>
<dbReference type="KEGG" id="whr:OG579_10875"/>
<dbReference type="PANTHER" id="PTHR37957">
    <property type="entry name" value="BLR7070 PROTEIN"/>
    <property type="match status" value="1"/>
</dbReference>
<dbReference type="AlphaFoldDB" id="A0AAU4JWS7"/>
<gene>
    <name evidence="3" type="ORF">OG579_10875</name>
</gene>
<dbReference type="RefSeq" id="WP_328855948.1">
    <property type="nucleotide sequence ID" value="NZ_CP108021.1"/>
</dbReference>
<dbReference type="EMBL" id="CP108021">
    <property type="protein sequence ID" value="WUM18265.1"/>
    <property type="molecule type" value="Genomic_DNA"/>
</dbReference>
<dbReference type="InterPro" id="IPR027372">
    <property type="entry name" value="Phytase-like_dom"/>
</dbReference>
<accession>A0AAU4JWS7</accession>
<proteinExistence type="predicted"/>
<evidence type="ECO:0000313" key="3">
    <source>
        <dbReference type="EMBL" id="WUM18265.1"/>
    </source>
</evidence>
<evidence type="ECO:0000259" key="2">
    <source>
        <dbReference type="Pfam" id="PF13449"/>
    </source>
</evidence>
<protein>
    <submittedName>
        <fullName evidence="3">Esterase-like activity of phytase family protein</fullName>
    </submittedName>
</protein>
<dbReference type="PANTHER" id="PTHR37957:SF1">
    <property type="entry name" value="PHYTASE-LIKE DOMAIN-CONTAINING PROTEIN"/>
    <property type="match status" value="1"/>
</dbReference>
<keyword evidence="4" id="KW-1185">Reference proteome</keyword>
<organism evidence="3 4">
    <name type="scientific">Williamsia herbipolensis</name>
    <dbReference type="NCBI Taxonomy" id="1603258"/>
    <lineage>
        <taxon>Bacteria</taxon>
        <taxon>Bacillati</taxon>
        <taxon>Actinomycetota</taxon>
        <taxon>Actinomycetes</taxon>
        <taxon>Mycobacteriales</taxon>
        <taxon>Nocardiaceae</taxon>
        <taxon>Williamsia</taxon>
    </lineage>
</organism>
<dbReference type="Pfam" id="PF13449">
    <property type="entry name" value="Phytase-like"/>
    <property type="match status" value="1"/>
</dbReference>
<evidence type="ECO:0000256" key="1">
    <source>
        <dbReference type="SAM" id="SignalP"/>
    </source>
</evidence>
<feature type="domain" description="Phytase-like" evidence="2">
    <location>
        <begin position="61"/>
        <end position="349"/>
    </location>
</feature>
<reference evidence="3 4" key="1">
    <citation type="submission" date="2022-10" db="EMBL/GenBank/DDBJ databases">
        <title>The complete genomes of actinobacterial strains from the NBC collection.</title>
        <authorList>
            <person name="Joergensen T.S."/>
            <person name="Alvarez Arevalo M."/>
            <person name="Sterndorff E.B."/>
            <person name="Faurdal D."/>
            <person name="Vuksanovic O."/>
            <person name="Mourched A.-S."/>
            <person name="Charusanti P."/>
            <person name="Shaw S."/>
            <person name="Blin K."/>
            <person name="Weber T."/>
        </authorList>
    </citation>
    <scope>NUCLEOTIDE SEQUENCE [LARGE SCALE GENOMIC DNA]</scope>
    <source>
        <strain evidence="3 4">NBC_00319</strain>
    </source>
</reference>
<feature type="chain" id="PRO_5043782981" evidence="1">
    <location>
        <begin position="30"/>
        <end position="365"/>
    </location>
</feature>
<sequence length="365" mass="38359">MGLSRSGARRSSLGVLLLSCALAVGTVVAAPSSAAPGLRGPSARYVDTMTVPDNFIPFPARFGGLSGIDNIGGGNYVAVSDDKVQYGATRYYQFGLPITPDGMFASTTPQINGGGTILGPGNVPILPGGADLEGIRKLGGNYVVSSEGARPFVRVITPPGLYVRDLPIPRAYLPGRSSGLAVNDGFEGLAVTPGGSIALMTEQALRQDGPAPTKAAGTRSRLLVYGARGGTSEYVYRTDPLARNASNRASKGVSEILAVNATDFLVLERGFDPATGRNDIKVYFSTTRGATSVTGVNRLSGRETVMPKTLVYDFASLPLLRPDNVEGMAFGPRLSGNRRALILISDDNFNNPTQHTKLHLLALRF</sequence>
<feature type="signal peptide" evidence="1">
    <location>
        <begin position="1"/>
        <end position="29"/>
    </location>
</feature>
<evidence type="ECO:0000313" key="4">
    <source>
        <dbReference type="Proteomes" id="UP001432128"/>
    </source>
</evidence>
<keyword evidence="1" id="KW-0732">Signal</keyword>
<dbReference type="Proteomes" id="UP001432128">
    <property type="component" value="Chromosome"/>
</dbReference>